<dbReference type="SMART" id="SM00388">
    <property type="entry name" value="HisKA"/>
    <property type="match status" value="1"/>
</dbReference>
<evidence type="ECO:0000256" key="5">
    <source>
        <dbReference type="ARBA" id="ARBA00022679"/>
    </source>
</evidence>
<keyword evidence="9" id="KW-0902">Two-component regulatory system</keyword>
<comment type="caution">
    <text evidence="13">The sequence shown here is derived from an EMBL/GenBank/DDBJ whole genome shotgun (WGS) entry which is preliminary data.</text>
</comment>
<dbReference type="Pfam" id="PF00512">
    <property type="entry name" value="HisKA"/>
    <property type="match status" value="1"/>
</dbReference>
<organism evidence="13 14">
    <name type="scientific">Nostocoides australiense Ben110</name>
    <dbReference type="NCBI Taxonomy" id="1193182"/>
    <lineage>
        <taxon>Bacteria</taxon>
        <taxon>Bacillati</taxon>
        <taxon>Actinomycetota</taxon>
        <taxon>Actinomycetes</taxon>
        <taxon>Micrococcales</taxon>
        <taxon>Intrasporangiaceae</taxon>
        <taxon>Nostocoides</taxon>
    </lineage>
</organism>
<feature type="transmembrane region" description="Helical" evidence="10">
    <location>
        <begin position="78"/>
        <end position="101"/>
    </location>
</feature>
<dbReference type="AlphaFoldDB" id="W6K215"/>
<dbReference type="Proteomes" id="UP000035763">
    <property type="component" value="Unassembled WGS sequence"/>
</dbReference>
<keyword evidence="8 10" id="KW-1133">Transmembrane helix</keyword>
<dbReference type="InterPro" id="IPR036097">
    <property type="entry name" value="HisK_dim/P_sf"/>
</dbReference>
<evidence type="ECO:0000256" key="10">
    <source>
        <dbReference type="SAM" id="Phobius"/>
    </source>
</evidence>
<dbReference type="GO" id="GO:0005886">
    <property type="term" value="C:plasma membrane"/>
    <property type="evidence" value="ECO:0007669"/>
    <property type="project" value="UniProtKB-SubCell"/>
</dbReference>
<gene>
    <name evidence="13" type="ORF">BN11_520011</name>
</gene>
<evidence type="ECO:0000256" key="9">
    <source>
        <dbReference type="ARBA" id="ARBA00023012"/>
    </source>
</evidence>
<dbReference type="PANTHER" id="PTHR43547">
    <property type="entry name" value="TWO-COMPONENT HISTIDINE KINASE"/>
    <property type="match status" value="1"/>
</dbReference>
<name>W6K215_9MICO</name>
<keyword evidence="5" id="KW-0808">Transferase</keyword>
<evidence type="ECO:0000313" key="13">
    <source>
        <dbReference type="EMBL" id="CCH75136.1"/>
    </source>
</evidence>
<feature type="domain" description="HAMP" evidence="12">
    <location>
        <begin position="103"/>
        <end position="156"/>
    </location>
</feature>
<evidence type="ECO:0000256" key="8">
    <source>
        <dbReference type="ARBA" id="ARBA00022989"/>
    </source>
</evidence>
<dbReference type="Gene3D" id="1.10.287.130">
    <property type="match status" value="1"/>
</dbReference>
<protein>
    <recommendedName>
        <fullName evidence="3">histidine kinase</fullName>
        <ecNumber evidence="3">2.7.13.3</ecNumber>
    </recommendedName>
</protein>
<dbReference type="SUPFAM" id="SSF55874">
    <property type="entry name" value="ATPase domain of HSP90 chaperone/DNA topoisomerase II/histidine kinase"/>
    <property type="match status" value="1"/>
</dbReference>
<dbReference type="PANTHER" id="PTHR43547:SF2">
    <property type="entry name" value="HYBRID SIGNAL TRANSDUCTION HISTIDINE KINASE C"/>
    <property type="match status" value="1"/>
</dbReference>
<comment type="subcellular location">
    <subcellularLocation>
        <location evidence="2">Cell membrane</location>
    </subcellularLocation>
</comment>
<dbReference type="SMART" id="SM00387">
    <property type="entry name" value="HATPase_c"/>
    <property type="match status" value="1"/>
</dbReference>
<accession>W6K215</accession>
<dbReference type="Gene3D" id="3.30.565.10">
    <property type="entry name" value="Histidine kinase-like ATPase, C-terminal domain"/>
    <property type="match status" value="1"/>
</dbReference>
<keyword evidence="4" id="KW-0597">Phosphoprotein</keyword>
<dbReference type="SMART" id="SM00304">
    <property type="entry name" value="HAMP"/>
    <property type="match status" value="1"/>
</dbReference>
<dbReference type="Pfam" id="PF00672">
    <property type="entry name" value="HAMP"/>
    <property type="match status" value="1"/>
</dbReference>
<keyword evidence="14" id="KW-1185">Reference proteome</keyword>
<keyword evidence="7" id="KW-0418">Kinase</keyword>
<dbReference type="Gene3D" id="6.10.340.10">
    <property type="match status" value="1"/>
</dbReference>
<evidence type="ECO:0000259" key="12">
    <source>
        <dbReference type="PROSITE" id="PS50885"/>
    </source>
</evidence>
<dbReference type="RefSeq" id="WP_048695352.1">
    <property type="nucleotide sequence ID" value="NZ_HG764815.1"/>
</dbReference>
<evidence type="ECO:0000256" key="1">
    <source>
        <dbReference type="ARBA" id="ARBA00000085"/>
    </source>
</evidence>
<dbReference type="InterPro" id="IPR003661">
    <property type="entry name" value="HisK_dim/P_dom"/>
</dbReference>
<dbReference type="FunFam" id="3.30.565.10:FF:000006">
    <property type="entry name" value="Sensor histidine kinase WalK"/>
    <property type="match status" value="1"/>
</dbReference>
<proteinExistence type="predicted"/>
<evidence type="ECO:0000256" key="3">
    <source>
        <dbReference type="ARBA" id="ARBA00012438"/>
    </source>
</evidence>
<dbReference type="GO" id="GO:0000155">
    <property type="term" value="F:phosphorelay sensor kinase activity"/>
    <property type="evidence" value="ECO:0007669"/>
    <property type="project" value="InterPro"/>
</dbReference>
<keyword evidence="10" id="KW-0472">Membrane</keyword>
<comment type="catalytic activity">
    <reaction evidence="1">
        <text>ATP + protein L-histidine = ADP + protein N-phospho-L-histidine.</text>
        <dbReference type="EC" id="2.7.13.3"/>
    </reaction>
</comment>
<evidence type="ECO:0000256" key="7">
    <source>
        <dbReference type="ARBA" id="ARBA00022777"/>
    </source>
</evidence>
<dbReference type="SUPFAM" id="SSF47384">
    <property type="entry name" value="Homodimeric domain of signal transducing histidine kinase"/>
    <property type="match status" value="1"/>
</dbReference>
<dbReference type="EMBL" id="CAJA01000468">
    <property type="protein sequence ID" value="CCH75136.1"/>
    <property type="molecule type" value="Genomic_DNA"/>
</dbReference>
<sequence length="382" mass="40254">MRHRTASGPENLGIRRRRSGFAARLMVAQALVLVAGALTTWVVASAVGPGLFREHLTRAGDTHTSAETSHIEEAFGSALLLSVAVALLASVAAALAVSWYFSRRVQRSIDTVTAAAAGIAAGQLDTRVPSPGLGAEFDTLADGYNALAAQLETVEVTRRRLLADLAHEMRTPLATVEAHLEAVEDGVRDLDATTLAVIRSSTGRLRRLAEDISAVSRAEEGKLQIHRRDVDAAAVARTALAAARDRYAGKGVGLREALEQVPLWADPERIGQVLTNLLDNALRHTPAGGTVSLSCRAVDHQVEYAVADSGDGIAAEHLPHVFDRFYRADTARDREHGGSGIGLSIARALVEAHGGRITVDSAGPGHGSAFIVRLPAAPQSAS</sequence>
<dbReference type="InterPro" id="IPR005467">
    <property type="entry name" value="His_kinase_dom"/>
</dbReference>
<evidence type="ECO:0000259" key="11">
    <source>
        <dbReference type="PROSITE" id="PS50109"/>
    </source>
</evidence>
<dbReference type="InterPro" id="IPR003660">
    <property type="entry name" value="HAMP_dom"/>
</dbReference>
<feature type="domain" description="Histidine kinase" evidence="11">
    <location>
        <begin position="164"/>
        <end position="378"/>
    </location>
</feature>
<dbReference type="InterPro" id="IPR003594">
    <property type="entry name" value="HATPase_dom"/>
</dbReference>
<evidence type="ECO:0000256" key="2">
    <source>
        <dbReference type="ARBA" id="ARBA00004236"/>
    </source>
</evidence>
<dbReference type="PRINTS" id="PR00344">
    <property type="entry name" value="BCTRLSENSOR"/>
</dbReference>
<dbReference type="OrthoDB" id="9786919at2"/>
<evidence type="ECO:0000313" key="14">
    <source>
        <dbReference type="Proteomes" id="UP000035763"/>
    </source>
</evidence>
<dbReference type="InterPro" id="IPR036890">
    <property type="entry name" value="HATPase_C_sf"/>
</dbReference>
<dbReference type="PROSITE" id="PS50885">
    <property type="entry name" value="HAMP"/>
    <property type="match status" value="1"/>
</dbReference>
<dbReference type="STRING" id="1193182.BN11_520011"/>
<feature type="transmembrane region" description="Helical" evidence="10">
    <location>
        <begin position="21"/>
        <end position="44"/>
    </location>
</feature>
<evidence type="ECO:0000256" key="6">
    <source>
        <dbReference type="ARBA" id="ARBA00022692"/>
    </source>
</evidence>
<keyword evidence="6 10" id="KW-0812">Transmembrane</keyword>
<reference evidence="13 14" key="1">
    <citation type="journal article" date="2013" name="ISME J.">
        <title>A metabolic model for members of the genus Tetrasphaera involved in enhanced biological phosphorus removal.</title>
        <authorList>
            <person name="Kristiansen R."/>
            <person name="Nguyen H.T.T."/>
            <person name="Saunders A.M."/>
            <person name="Nielsen J.L."/>
            <person name="Wimmer R."/>
            <person name="Le V.Q."/>
            <person name="McIlroy S.J."/>
            <person name="Petrovski S."/>
            <person name="Seviour R.J."/>
            <person name="Calteau A."/>
            <person name="Nielsen K.L."/>
            <person name="Nielsen P.H."/>
        </authorList>
    </citation>
    <scope>NUCLEOTIDE SEQUENCE [LARGE SCALE GENOMIC DNA]</scope>
    <source>
        <strain evidence="13 14">Ben110</strain>
    </source>
</reference>
<dbReference type="CDD" id="cd00082">
    <property type="entry name" value="HisKA"/>
    <property type="match status" value="1"/>
</dbReference>
<evidence type="ECO:0000256" key="4">
    <source>
        <dbReference type="ARBA" id="ARBA00022553"/>
    </source>
</evidence>
<dbReference type="Pfam" id="PF02518">
    <property type="entry name" value="HATPase_c"/>
    <property type="match status" value="1"/>
</dbReference>
<dbReference type="PROSITE" id="PS50109">
    <property type="entry name" value="HIS_KIN"/>
    <property type="match status" value="1"/>
</dbReference>
<dbReference type="InterPro" id="IPR004358">
    <property type="entry name" value="Sig_transdc_His_kin-like_C"/>
</dbReference>
<dbReference type="EC" id="2.7.13.3" evidence="3"/>